<organism evidence="1 2">
    <name type="scientific">Tanacetum coccineum</name>
    <dbReference type="NCBI Taxonomy" id="301880"/>
    <lineage>
        <taxon>Eukaryota</taxon>
        <taxon>Viridiplantae</taxon>
        <taxon>Streptophyta</taxon>
        <taxon>Embryophyta</taxon>
        <taxon>Tracheophyta</taxon>
        <taxon>Spermatophyta</taxon>
        <taxon>Magnoliopsida</taxon>
        <taxon>eudicotyledons</taxon>
        <taxon>Gunneridae</taxon>
        <taxon>Pentapetalae</taxon>
        <taxon>asterids</taxon>
        <taxon>campanulids</taxon>
        <taxon>Asterales</taxon>
        <taxon>Asteraceae</taxon>
        <taxon>Asteroideae</taxon>
        <taxon>Anthemideae</taxon>
        <taxon>Anthemidinae</taxon>
        <taxon>Tanacetum</taxon>
    </lineage>
</organism>
<protein>
    <submittedName>
        <fullName evidence="1">Uncharacterized protein</fullName>
    </submittedName>
</protein>
<reference evidence="1" key="1">
    <citation type="journal article" date="2022" name="Int. J. Mol. Sci.">
        <title>Draft Genome of Tanacetum Coccineum: Genomic Comparison of Closely Related Tanacetum-Family Plants.</title>
        <authorList>
            <person name="Yamashiro T."/>
            <person name="Shiraishi A."/>
            <person name="Nakayama K."/>
            <person name="Satake H."/>
        </authorList>
    </citation>
    <scope>NUCLEOTIDE SEQUENCE</scope>
</reference>
<reference evidence="1" key="2">
    <citation type="submission" date="2022-01" db="EMBL/GenBank/DDBJ databases">
        <authorList>
            <person name="Yamashiro T."/>
            <person name="Shiraishi A."/>
            <person name="Satake H."/>
            <person name="Nakayama K."/>
        </authorList>
    </citation>
    <scope>NUCLEOTIDE SEQUENCE</scope>
</reference>
<dbReference type="EMBL" id="BQNB010011271">
    <property type="protein sequence ID" value="GJS88415.1"/>
    <property type="molecule type" value="Genomic_DNA"/>
</dbReference>
<gene>
    <name evidence="1" type="ORF">Tco_0771051</name>
</gene>
<comment type="caution">
    <text evidence="1">The sequence shown here is derived from an EMBL/GenBank/DDBJ whole genome shotgun (WGS) entry which is preliminary data.</text>
</comment>
<evidence type="ECO:0000313" key="2">
    <source>
        <dbReference type="Proteomes" id="UP001151760"/>
    </source>
</evidence>
<name>A0ABQ4ZEX8_9ASTR</name>
<proteinExistence type="predicted"/>
<sequence>MERMAHAKKYSFRPGMSKDVVMILGITMVAEYEEDCAIGSKNMNLKGLTFVTTTRDTPIEVGKRKRITMKVNQVTKNEYWIANAIWVISIDLTKFIHYQAIRNRIIKMELCWQGEVALFNRLRSRKLRGLDLRCEQETTKKSVIKERPKKAKDRQES</sequence>
<accession>A0ABQ4ZEX8</accession>
<keyword evidence="2" id="KW-1185">Reference proteome</keyword>
<dbReference type="Proteomes" id="UP001151760">
    <property type="component" value="Unassembled WGS sequence"/>
</dbReference>
<evidence type="ECO:0000313" key="1">
    <source>
        <dbReference type="EMBL" id="GJS88415.1"/>
    </source>
</evidence>